<dbReference type="EMBL" id="FMSV02000230">
    <property type="protein sequence ID" value="SEH05405.1"/>
    <property type="molecule type" value="Genomic_DNA"/>
</dbReference>
<accession>A0A1H6F8T6</accession>
<reference evidence="1 2" key="1">
    <citation type="submission" date="2016-10" db="EMBL/GenBank/DDBJ databases">
        <authorList>
            <person name="de Groot N.N."/>
        </authorList>
    </citation>
    <scope>NUCLEOTIDE SEQUENCE [LARGE SCALE GENOMIC DNA]</scope>
    <source>
        <strain evidence="1">MBHS1</strain>
    </source>
</reference>
<dbReference type="Proteomes" id="UP000236724">
    <property type="component" value="Unassembled WGS sequence"/>
</dbReference>
<gene>
    <name evidence="1" type="ORF">MBHS_01258</name>
</gene>
<dbReference type="RefSeq" id="WP_103919343.1">
    <property type="nucleotide sequence ID" value="NZ_FMSV02000230.1"/>
</dbReference>
<evidence type="ECO:0000313" key="2">
    <source>
        <dbReference type="Proteomes" id="UP000236724"/>
    </source>
</evidence>
<sequence length="65" mass="7650">MELLELLTSKAVLALILLFAVGLFLALREVFCWYYKINKIVNILEKQQKTQEQTNILLRELNNQL</sequence>
<evidence type="ECO:0000313" key="1">
    <source>
        <dbReference type="EMBL" id="SEH05405.1"/>
    </source>
</evidence>
<name>A0A1H6F8T6_9GAMM</name>
<proteinExistence type="predicted"/>
<keyword evidence="2" id="KW-1185">Reference proteome</keyword>
<dbReference type="AlphaFoldDB" id="A0A1H6F8T6"/>
<protein>
    <submittedName>
        <fullName evidence="1">Uncharacterized protein</fullName>
    </submittedName>
</protein>
<organism evidence="1 2">
    <name type="scientific">Candidatus Venteria ishoeyi</name>
    <dbReference type="NCBI Taxonomy" id="1899563"/>
    <lineage>
        <taxon>Bacteria</taxon>
        <taxon>Pseudomonadati</taxon>
        <taxon>Pseudomonadota</taxon>
        <taxon>Gammaproteobacteria</taxon>
        <taxon>Thiotrichales</taxon>
        <taxon>Thiotrichaceae</taxon>
        <taxon>Venteria</taxon>
    </lineage>
</organism>